<comment type="subcellular location">
    <subcellularLocation>
        <location evidence="1 9">Cell membrane</location>
        <topology evidence="1 9">Multi-pass membrane protein</topology>
    </subcellularLocation>
</comment>
<dbReference type="OrthoDB" id="11163at2157"/>
<dbReference type="Proteomes" id="UP000184203">
    <property type="component" value="Unassembled WGS sequence"/>
</dbReference>
<evidence type="ECO:0000259" key="10">
    <source>
        <dbReference type="PROSITE" id="PS50928"/>
    </source>
</evidence>
<dbReference type="EMBL" id="AEMG01000005">
    <property type="protein sequence ID" value="EFW92985.1"/>
    <property type="molecule type" value="Genomic_DNA"/>
</dbReference>
<protein>
    <submittedName>
        <fullName evidence="11">ABC-type transport system permease protein (Probable substrate maltose)</fullName>
    </submittedName>
    <submittedName>
        <fullName evidence="12">Carbohydrate ABC transporter membrane protein 2, CUT1 family</fullName>
    </submittedName>
</protein>
<dbReference type="InterPro" id="IPR050901">
    <property type="entry name" value="BP-dep_ABC_trans_perm"/>
</dbReference>
<evidence type="ECO:0000256" key="7">
    <source>
        <dbReference type="ARBA" id="ARBA00022989"/>
    </source>
</evidence>
<dbReference type="eggNOG" id="arCOG00160">
    <property type="taxonomic scope" value="Archaea"/>
</dbReference>
<comment type="similarity">
    <text evidence="2">Belongs to the binding-protein-dependent transport system permease family. MalFG subfamily.</text>
</comment>
<organism evidence="11 13">
    <name type="scientific">Haladaptatus paucihalophilus DX253</name>
    <dbReference type="NCBI Taxonomy" id="797209"/>
    <lineage>
        <taxon>Archaea</taxon>
        <taxon>Methanobacteriati</taxon>
        <taxon>Methanobacteriota</taxon>
        <taxon>Stenosarchaea group</taxon>
        <taxon>Halobacteria</taxon>
        <taxon>Halobacteriales</taxon>
        <taxon>Haladaptataceae</taxon>
        <taxon>Haladaptatus</taxon>
    </lineage>
</organism>
<dbReference type="PATRIC" id="fig|797209.4.peg.1292"/>
<sequence length="355" mass="38475">MSDGILGGFADDVRHALGAPGRTLESVRYTVVGLRTGEVSPRLVAAKLLATAFALLMVGALLFPIYWIFLASLSGSGGSLYSSSGIHLLPKKPSFDAYLWVLGGMEIPSYTVAIHLFGTEIALHTPGVSTTVNCARFDGCSEFPLFLWNSFTVAVPTVILTMAIVIPAAYALSRRKFLFRSKVLYLYVLFTQIGGGLGVAALIALYATFVQFGLDNSKLALAAYYAATAVPFNTWLLKTYMDNIPTSYEEAAMMDGAPSWRIVWEIIIPLSKAGLATVLVFSFLTGWTEFIVAQLLLSTSKYTLPVGLYSLVGQYSTPWARFSAFALTFATPIVLVYLFAQRYIESGLSFGGMEG</sequence>
<dbReference type="Pfam" id="PF00528">
    <property type="entry name" value="BPD_transp_1"/>
    <property type="match status" value="1"/>
</dbReference>
<keyword evidence="4" id="KW-1003">Cell membrane</keyword>
<feature type="transmembrane region" description="Helical" evidence="9">
    <location>
        <begin position="184"/>
        <end position="207"/>
    </location>
</feature>
<dbReference type="PROSITE" id="PS50928">
    <property type="entry name" value="ABC_TM1"/>
    <property type="match status" value="1"/>
</dbReference>
<dbReference type="PANTHER" id="PTHR32243">
    <property type="entry name" value="MALTOSE TRANSPORT SYSTEM PERMEASE-RELATED"/>
    <property type="match status" value="1"/>
</dbReference>
<dbReference type="GO" id="GO:0055085">
    <property type="term" value="P:transmembrane transport"/>
    <property type="evidence" value="ECO:0007669"/>
    <property type="project" value="InterPro"/>
</dbReference>
<keyword evidence="5" id="KW-0762">Sugar transport</keyword>
<reference evidence="12" key="3">
    <citation type="submission" date="2016-11" db="EMBL/GenBank/DDBJ databases">
        <authorList>
            <person name="Jaros S."/>
            <person name="Januszkiewicz K."/>
            <person name="Wedrychowicz H."/>
        </authorList>
    </citation>
    <scope>NUCLEOTIDE SEQUENCE [LARGE SCALE GENOMIC DNA]</scope>
    <source>
        <strain evidence="12">DX253</strain>
    </source>
</reference>
<feature type="transmembrane region" description="Helical" evidence="9">
    <location>
        <begin position="275"/>
        <end position="299"/>
    </location>
</feature>
<proteinExistence type="inferred from homology"/>
<evidence type="ECO:0000256" key="3">
    <source>
        <dbReference type="ARBA" id="ARBA00022448"/>
    </source>
</evidence>
<evidence type="ECO:0000256" key="9">
    <source>
        <dbReference type="RuleBase" id="RU363032"/>
    </source>
</evidence>
<keyword evidence="3 9" id="KW-0813">Transport</keyword>
<name>E7QR77_HALPU</name>
<reference evidence="14" key="2">
    <citation type="submission" date="2016-11" db="EMBL/GenBank/DDBJ databases">
        <authorList>
            <person name="Varghese N."/>
            <person name="Submissions S."/>
        </authorList>
    </citation>
    <scope>NUCLEOTIDE SEQUENCE [LARGE SCALE GENOMIC DNA]</scope>
    <source>
        <strain evidence="14">DX253</strain>
    </source>
</reference>
<keyword evidence="6 9" id="KW-0812">Transmembrane</keyword>
<feature type="domain" description="ABC transmembrane type-1" evidence="10">
    <location>
        <begin position="147"/>
        <end position="340"/>
    </location>
</feature>
<dbReference type="InterPro" id="IPR000515">
    <property type="entry name" value="MetI-like"/>
</dbReference>
<keyword evidence="8 9" id="KW-0472">Membrane</keyword>
<evidence type="ECO:0000256" key="2">
    <source>
        <dbReference type="ARBA" id="ARBA00009047"/>
    </source>
</evidence>
<dbReference type="Gene3D" id="1.10.3720.10">
    <property type="entry name" value="MetI-like"/>
    <property type="match status" value="1"/>
</dbReference>
<reference evidence="11 13" key="1">
    <citation type="journal article" date="2014" name="ISME J.">
        <title>Trehalose/2-sulfotrehalose biosynthesis and glycine-betaine uptake are widely spread mechanisms for osmoadaptation in the Halobacteriales.</title>
        <authorList>
            <person name="Youssef N.H."/>
            <person name="Savage-Ashlock K.N."/>
            <person name="McCully A.L."/>
            <person name="Luedtke B."/>
            <person name="Shaw E.I."/>
            <person name="Hoff W.D."/>
            <person name="Elshahed M.S."/>
        </authorList>
    </citation>
    <scope>NUCLEOTIDE SEQUENCE [LARGE SCALE GENOMIC DNA]</scope>
    <source>
        <strain evidence="11 13">DX253</strain>
    </source>
</reference>
<evidence type="ECO:0000256" key="1">
    <source>
        <dbReference type="ARBA" id="ARBA00004651"/>
    </source>
</evidence>
<gene>
    <name evidence="12" type="ORF">SAMN05444342_3136</name>
    <name evidence="11" type="ORF">ZOD2009_06499</name>
</gene>
<dbReference type="EMBL" id="FRAN01000005">
    <property type="protein sequence ID" value="SHL17521.1"/>
    <property type="molecule type" value="Genomic_DNA"/>
</dbReference>
<evidence type="ECO:0000313" key="14">
    <source>
        <dbReference type="Proteomes" id="UP000184203"/>
    </source>
</evidence>
<keyword evidence="7 9" id="KW-1133">Transmembrane helix</keyword>
<dbReference type="STRING" id="797209.GCA_000376445_03900"/>
<dbReference type="SUPFAM" id="SSF161098">
    <property type="entry name" value="MetI-like"/>
    <property type="match status" value="1"/>
</dbReference>
<dbReference type="GO" id="GO:0005886">
    <property type="term" value="C:plasma membrane"/>
    <property type="evidence" value="ECO:0007669"/>
    <property type="project" value="UniProtKB-SubCell"/>
</dbReference>
<feature type="transmembrane region" description="Helical" evidence="9">
    <location>
        <begin position="151"/>
        <end position="172"/>
    </location>
</feature>
<evidence type="ECO:0000313" key="12">
    <source>
        <dbReference type="EMBL" id="SHL17521.1"/>
    </source>
</evidence>
<feature type="transmembrane region" description="Helical" evidence="9">
    <location>
        <begin position="48"/>
        <end position="69"/>
    </location>
</feature>
<dbReference type="InterPro" id="IPR035906">
    <property type="entry name" value="MetI-like_sf"/>
</dbReference>
<feature type="transmembrane region" description="Helical" evidence="9">
    <location>
        <begin position="319"/>
        <end position="340"/>
    </location>
</feature>
<feature type="transmembrane region" description="Helical" evidence="9">
    <location>
        <begin position="219"/>
        <end position="237"/>
    </location>
</feature>
<accession>E7QR77</accession>
<dbReference type="Proteomes" id="UP000003751">
    <property type="component" value="Unassembled WGS sequence"/>
</dbReference>
<dbReference type="PANTHER" id="PTHR32243:SF50">
    <property type="entry name" value="MALTOSE_MALTODEXTRIN TRANSPORT SYSTEM PERMEASE PROTEIN MALG"/>
    <property type="match status" value="1"/>
</dbReference>
<evidence type="ECO:0000256" key="6">
    <source>
        <dbReference type="ARBA" id="ARBA00022692"/>
    </source>
</evidence>
<dbReference type="AlphaFoldDB" id="E7QR77"/>
<evidence type="ECO:0000256" key="8">
    <source>
        <dbReference type="ARBA" id="ARBA00023136"/>
    </source>
</evidence>
<dbReference type="CDD" id="cd06261">
    <property type="entry name" value="TM_PBP2"/>
    <property type="match status" value="1"/>
</dbReference>
<evidence type="ECO:0000313" key="13">
    <source>
        <dbReference type="Proteomes" id="UP000003751"/>
    </source>
</evidence>
<evidence type="ECO:0000313" key="11">
    <source>
        <dbReference type="EMBL" id="EFW92985.1"/>
    </source>
</evidence>
<evidence type="ECO:0000256" key="4">
    <source>
        <dbReference type="ARBA" id="ARBA00022475"/>
    </source>
</evidence>
<evidence type="ECO:0000256" key="5">
    <source>
        <dbReference type="ARBA" id="ARBA00022597"/>
    </source>
</evidence>
<dbReference type="RefSeq" id="WP_007978146.1">
    <property type="nucleotide sequence ID" value="NZ_AEMG01000005.1"/>
</dbReference>
<keyword evidence="14" id="KW-1185">Reference proteome</keyword>